<accession>A0A257LUV0</accession>
<keyword evidence="5" id="KW-0175">Coiled coil</keyword>
<gene>
    <name evidence="8" type="ORF">CGW93_00855</name>
</gene>
<dbReference type="GO" id="GO:0005886">
    <property type="term" value="C:plasma membrane"/>
    <property type="evidence" value="ECO:0007669"/>
    <property type="project" value="InterPro"/>
</dbReference>
<evidence type="ECO:0000256" key="5">
    <source>
        <dbReference type="SAM" id="Coils"/>
    </source>
</evidence>
<proteinExistence type="predicted"/>
<dbReference type="InterPro" id="IPR010445">
    <property type="entry name" value="LapA_dom"/>
</dbReference>
<keyword evidence="4 6" id="KW-0472">Membrane</keyword>
<evidence type="ECO:0000256" key="4">
    <source>
        <dbReference type="ARBA" id="ARBA00023136"/>
    </source>
</evidence>
<organism evidence="8 9">
    <name type="scientific">candidate division WOR-3 bacterium 4484_18</name>
    <dbReference type="NCBI Taxonomy" id="2020626"/>
    <lineage>
        <taxon>Bacteria</taxon>
        <taxon>Bacteria division WOR-3</taxon>
    </lineage>
</organism>
<name>A0A257LUV0_UNCW3</name>
<comment type="caution">
    <text evidence="8">The sequence shown here is derived from an EMBL/GenBank/DDBJ whole genome shotgun (WGS) entry which is preliminary data.</text>
</comment>
<reference evidence="9" key="1">
    <citation type="submission" date="2017-07" db="EMBL/GenBank/DDBJ databases">
        <title>Novel pathways for hydrocarbon cycling and metabolic interdependencies in hydrothermal sediment communities.</title>
        <authorList>
            <person name="Dombrowski N."/>
            <person name="Seitz K."/>
            <person name="Teske A."/>
            <person name="Baker B."/>
        </authorList>
    </citation>
    <scope>NUCLEOTIDE SEQUENCE [LARGE SCALE GENOMIC DNA]</scope>
</reference>
<evidence type="ECO:0000313" key="9">
    <source>
        <dbReference type="Proteomes" id="UP000216312"/>
    </source>
</evidence>
<feature type="domain" description="Lipopolysaccharide assembly protein A" evidence="7">
    <location>
        <begin position="53"/>
        <end position="112"/>
    </location>
</feature>
<dbReference type="EMBL" id="NMUJ01000006">
    <property type="protein sequence ID" value="OYV03445.1"/>
    <property type="molecule type" value="Genomic_DNA"/>
</dbReference>
<protein>
    <recommendedName>
        <fullName evidence="7">Lipopolysaccharide assembly protein A domain-containing protein</fullName>
    </recommendedName>
</protein>
<feature type="transmembrane region" description="Helical" evidence="6">
    <location>
        <begin position="26"/>
        <end position="47"/>
    </location>
</feature>
<evidence type="ECO:0000256" key="2">
    <source>
        <dbReference type="ARBA" id="ARBA00022692"/>
    </source>
</evidence>
<keyword evidence="1" id="KW-1003">Cell membrane</keyword>
<feature type="transmembrane region" description="Helical" evidence="6">
    <location>
        <begin position="68"/>
        <end position="89"/>
    </location>
</feature>
<sequence length="129" mass="14470">MIFTCWLISPIVDITHLPLNSIAGGLMRIVALLILSLIYLLAIVVGAQNYHTTVTIRILTKQIPNIPVLYLVLIIVAAGMIFVFIPLIIDELHLRREISRLTKENTKLSQEIDSLRRSIIEPTDVGTET</sequence>
<evidence type="ECO:0000259" key="7">
    <source>
        <dbReference type="Pfam" id="PF06305"/>
    </source>
</evidence>
<dbReference type="Proteomes" id="UP000216312">
    <property type="component" value="Unassembled WGS sequence"/>
</dbReference>
<keyword evidence="2 6" id="KW-0812">Transmembrane</keyword>
<keyword evidence="3 6" id="KW-1133">Transmembrane helix</keyword>
<evidence type="ECO:0000313" key="8">
    <source>
        <dbReference type="EMBL" id="OYV03445.1"/>
    </source>
</evidence>
<dbReference type="AlphaFoldDB" id="A0A257LUV0"/>
<dbReference type="Pfam" id="PF06305">
    <property type="entry name" value="LapA_dom"/>
    <property type="match status" value="1"/>
</dbReference>
<evidence type="ECO:0000256" key="3">
    <source>
        <dbReference type="ARBA" id="ARBA00022989"/>
    </source>
</evidence>
<evidence type="ECO:0000256" key="6">
    <source>
        <dbReference type="SAM" id="Phobius"/>
    </source>
</evidence>
<feature type="coiled-coil region" evidence="5">
    <location>
        <begin position="91"/>
        <end position="118"/>
    </location>
</feature>
<evidence type="ECO:0000256" key="1">
    <source>
        <dbReference type="ARBA" id="ARBA00022475"/>
    </source>
</evidence>